<dbReference type="InterPro" id="IPR050807">
    <property type="entry name" value="TransReg_Diox_bact_type"/>
</dbReference>
<dbReference type="SMART" id="SM00530">
    <property type="entry name" value="HTH_XRE"/>
    <property type="match status" value="1"/>
</dbReference>
<dbReference type="Pfam" id="PF01381">
    <property type="entry name" value="HTH_3"/>
    <property type="match status" value="1"/>
</dbReference>
<dbReference type="PROSITE" id="PS50943">
    <property type="entry name" value="HTH_CROC1"/>
    <property type="match status" value="1"/>
</dbReference>
<dbReference type="SUPFAM" id="SSF47413">
    <property type="entry name" value="lambda repressor-like DNA-binding domains"/>
    <property type="match status" value="1"/>
</dbReference>
<organism evidence="3 4">
    <name type="scientific">Alistipes senegalensis JC50</name>
    <dbReference type="NCBI Taxonomy" id="1033732"/>
    <lineage>
        <taxon>Bacteria</taxon>
        <taxon>Pseudomonadati</taxon>
        <taxon>Bacteroidota</taxon>
        <taxon>Bacteroidia</taxon>
        <taxon>Bacteroidales</taxon>
        <taxon>Rikenellaceae</taxon>
        <taxon>Alistipes</taxon>
    </lineage>
</organism>
<dbReference type="CDD" id="cd00093">
    <property type="entry name" value="HTH_XRE"/>
    <property type="match status" value="1"/>
</dbReference>
<feature type="domain" description="HTH cro/C1-type" evidence="2">
    <location>
        <begin position="29"/>
        <end position="83"/>
    </location>
</feature>
<dbReference type="InterPro" id="IPR010982">
    <property type="entry name" value="Lambda_DNA-bd_dom_sf"/>
</dbReference>
<evidence type="ECO:0000313" key="4">
    <source>
        <dbReference type="Proteomes" id="UP001058267"/>
    </source>
</evidence>
<name>A0ABY5VCV5_9BACT</name>
<dbReference type="InterPro" id="IPR001387">
    <property type="entry name" value="Cro/C1-type_HTH"/>
</dbReference>
<dbReference type="Gene3D" id="1.10.260.40">
    <property type="entry name" value="lambda repressor-like DNA-binding domains"/>
    <property type="match status" value="1"/>
</dbReference>
<evidence type="ECO:0000313" key="3">
    <source>
        <dbReference type="EMBL" id="UWN66757.1"/>
    </source>
</evidence>
<evidence type="ECO:0000259" key="2">
    <source>
        <dbReference type="PROSITE" id="PS50943"/>
    </source>
</evidence>
<keyword evidence="4" id="KW-1185">Reference proteome</keyword>
<sequence length="83" mass="9369">MTEYVGPAGSPEREKMETRAKAWFYGEILRERRKELKMSQAALAEKVGAKQSYIARIEKGEVDVQLSSLLRIAGALGLQMRLQ</sequence>
<evidence type="ECO:0000256" key="1">
    <source>
        <dbReference type="ARBA" id="ARBA00023125"/>
    </source>
</evidence>
<protein>
    <submittedName>
        <fullName evidence="3">Helix-turn-helix domain-containing protein</fullName>
    </submittedName>
</protein>
<proteinExistence type="predicted"/>
<dbReference type="PANTHER" id="PTHR46797">
    <property type="entry name" value="HTH-TYPE TRANSCRIPTIONAL REGULATOR"/>
    <property type="match status" value="1"/>
</dbReference>
<keyword evidence="1" id="KW-0238">DNA-binding</keyword>
<reference evidence="3" key="1">
    <citation type="journal article" date="2022" name="Cell">
        <title>Design, construction, and in vivo augmentation of a complex gut microbiome.</title>
        <authorList>
            <person name="Cheng A.G."/>
            <person name="Ho P.Y."/>
            <person name="Aranda-Diaz A."/>
            <person name="Jain S."/>
            <person name="Yu F.B."/>
            <person name="Meng X."/>
            <person name="Wang M."/>
            <person name="Iakiviak M."/>
            <person name="Nagashima K."/>
            <person name="Zhao A."/>
            <person name="Murugkar P."/>
            <person name="Patil A."/>
            <person name="Atabakhsh K."/>
            <person name="Weakley A."/>
            <person name="Yan J."/>
            <person name="Brumbaugh A.R."/>
            <person name="Higginbottom S."/>
            <person name="Dimas A."/>
            <person name="Shiver A.L."/>
            <person name="Deutschbauer A."/>
            <person name="Neff N."/>
            <person name="Sonnenburg J.L."/>
            <person name="Huang K.C."/>
            <person name="Fischbach M.A."/>
        </authorList>
    </citation>
    <scope>NUCLEOTIDE SEQUENCE</scope>
    <source>
        <strain evidence="3">JC50</strain>
    </source>
</reference>
<accession>A0ABY5VCV5</accession>
<dbReference type="Proteomes" id="UP001058267">
    <property type="component" value="Chromosome"/>
</dbReference>
<gene>
    <name evidence="3" type="ORF">NQ519_04925</name>
</gene>
<dbReference type="EMBL" id="CP102252">
    <property type="protein sequence ID" value="UWN66757.1"/>
    <property type="molecule type" value="Genomic_DNA"/>
</dbReference>
<dbReference type="PANTHER" id="PTHR46797:SF1">
    <property type="entry name" value="METHYLPHOSPHONATE SYNTHASE"/>
    <property type="match status" value="1"/>
</dbReference>